<sequence>MRLDPSPGNQFVPEIEGIETASPAPRRIQAGPDVSAMSSPDKLLKVWDYAKPRLGPDVVAQLEALFTRQSLGMLAAFAVVYLAAQLTPAGWVADGIALATLTVSAVFVGMTVFRVAANIGRFFAAVDATTDQDLRAAGEALSQAIAEGGVGLAMALLTRSLGRGGGGGRPYEGPPPTGYVEALTEVGLVRMPVTAAAAVPKTASAAQRLASFAVMTPPVSGGPGPSGGSGPVSGKPPKGPEIWEEISKELKLDPARAEAAPVDVAGSVRDARAAGLTGPPGRPGTVDLATQPHRTAPAAREGYGVSGKDVQSAHIAPTSFLRDLPGYRRGGADTVLLDRATHAAFDQYWKDWAMEQRRNGRTEVTVSQLYAKMLDAIDQIPNMEQRTKNAMAWRLQLELFRDLGLAPTDRVTLPYANVTPVP</sequence>
<dbReference type="Proteomes" id="UP000198582">
    <property type="component" value="Unassembled WGS sequence"/>
</dbReference>
<evidence type="ECO:0000313" key="3">
    <source>
        <dbReference type="EMBL" id="SEP29549.1"/>
    </source>
</evidence>
<keyword evidence="2" id="KW-1133">Transmembrane helix</keyword>
<feature type="compositionally biased region" description="Gly residues" evidence="1">
    <location>
        <begin position="221"/>
        <end position="231"/>
    </location>
</feature>
<feature type="region of interest" description="Disordered" evidence="1">
    <location>
        <begin position="218"/>
        <end position="241"/>
    </location>
</feature>
<evidence type="ECO:0000256" key="1">
    <source>
        <dbReference type="SAM" id="MobiDB-lite"/>
    </source>
</evidence>
<reference evidence="3 4" key="1">
    <citation type="submission" date="2016-10" db="EMBL/GenBank/DDBJ databases">
        <authorList>
            <person name="de Groot N.N."/>
        </authorList>
    </citation>
    <scope>NUCLEOTIDE SEQUENCE [LARGE SCALE GENOMIC DNA]</scope>
    <source>
        <strain evidence="3 4">DSM 44993</strain>
    </source>
</reference>
<keyword evidence="2" id="KW-0472">Membrane</keyword>
<feature type="transmembrane region" description="Helical" evidence="2">
    <location>
        <begin position="96"/>
        <end position="117"/>
    </location>
</feature>
<organism evidence="3 4">
    <name type="scientific">Amycolatopsis saalfeldensis</name>
    <dbReference type="NCBI Taxonomy" id="394193"/>
    <lineage>
        <taxon>Bacteria</taxon>
        <taxon>Bacillati</taxon>
        <taxon>Actinomycetota</taxon>
        <taxon>Actinomycetes</taxon>
        <taxon>Pseudonocardiales</taxon>
        <taxon>Pseudonocardiaceae</taxon>
        <taxon>Amycolatopsis</taxon>
    </lineage>
</organism>
<name>A0A1H8WPL2_9PSEU</name>
<protein>
    <submittedName>
        <fullName evidence="3">Uncharacterized protein</fullName>
    </submittedName>
</protein>
<proteinExistence type="predicted"/>
<evidence type="ECO:0000256" key="2">
    <source>
        <dbReference type="SAM" id="Phobius"/>
    </source>
</evidence>
<gene>
    <name evidence="3" type="ORF">SAMN04489732_105389</name>
</gene>
<evidence type="ECO:0000313" key="4">
    <source>
        <dbReference type="Proteomes" id="UP000198582"/>
    </source>
</evidence>
<dbReference type="EMBL" id="FOEF01000005">
    <property type="protein sequence ID" value="SEP29549.1"/>
    <property type="molecule type" value="Genomic_DNA"/>
</dbReference>
<accession>A0A1H8WPL2</accession>
<dbReference type="AlphaFoldDB" id="A0A1H8WPL2"/>
<keyword evidence="2" id="KW-0812">Transmembrane</keyword>
<keyword evidence="4" id="KW-1185">Reference proteome</keyword>
<feature type="transmembrane region" description="Helical" evidence="2">
    <location>
        <begin position="71"/>
        <end position="90"/>
    </location>
</feature>